<evidence type="ECO:0000313" key="10">
    <source>
        <dbReference type="RefSeq" id="XP_022287808.1"/>
    </source>
</evidence>
<dbReference type="InterPro" id="IPR029310">
    <property type="entry name" value="FANCI_HD1"/>
</dbReference>
<feature type="compositionally biased region" description="Acidic residues" evidence="1">
    <location>
        <begin position="1313"/>
        <end position="1341"/>
    </location>
</feature>
<dbReference type="Pfam" id="PF14678">
    <property type="entry name" value="FANCI_S4"/>
    <property type="match status" value="1"/>
</dbReference>
<dbReference type="Pfam" id="PF14679">
    <property type="entry name" value="FANCI_HD1"/>
    <property type="match status" value="1"/>
</dbReference>
<dbReference type="Proteomes" id="UP000694844">
    <property type="component" value="Chromosome 6"/>
</dbReference>
<keyword evidence="8" id="KW-1185">Reference proteome</keyword>
<organism evidence="8 10">
    <name type="scientific">Crassostrea virginica</name>
    <name type="common">Eastern oyster</name>
    <dbReference type="NCBI Taxonomy" id="6565"/>
    <lineage>
        <taxon>Eukaryota</taxon>
        <taxon>Metazoa</taxon>
        <taxon>Spiralia</taxon>
        <taxon>Lophotrochozoa</taxon>
        <taxon>Mollusca</taxon>
        <taxon>Bivalvia</taxon>
        <taxon>Autobranchia</taxon>
        <taxon>Pteriomorphia</taxon>
        <taxon>Ostreida</taxon>
        <taxon>Ostreoidea</taxon>
        <taxon>Ostreidae</taxon>
        <taxon>Crassostrea</taxon>
    </lineage>
</organism>
<evidence type="ECO:0000259" key="2">
    <source>
        <dbReference type="Pfam" id="PF14675"/>
    </source>
</evidence>
<dbReference type="InterPro" id="IPR029308">
    <property type="entry name" value="FANCI_S1"/>
</dbReference>
<proteinExistence type="predicted"/>
<evidence type="ECO:0000313" key="8">
    <source>
        <dbReference type="Proteomes" id="UP000694844"/>
    </source>
</evidence>
<feature type="domain" description="FANCI solenoid 4" evidence="5">
    <location>
        <begin position="1049"/>
        <end position="1303"/>
    </location>
</feature>
<dbReference type="InterPro" id="IPR026171">
    <property type="entry name" value="FANCI"/>
</dbReference>
<dbReference type="OrthoDB" id="195089at2759"/>
<dbReference type="InterPro" id="IPR029313">
    <property type="entry name" value="FANCI_S3"/>
</dbReference>
<dbReference type="GeneID" id="111100339"/>
<feature type="domain" description="FANCI helical" evidence="6">
    <location>
        <begin position="285"/>
        <end position="370"/>
    </location>
</feature>
<feature type="domain" description="FANCI solenoid 1" evidence="2">
    <location>
        <begin position="67"/>
        <end position="280"/>
    </location>
</feature>
<feature type="domain" description="FANCI solenoid 2" evidence="3">
    <location>
        <begin position="378"/>
        <end position="538"/>
    </location>
</feature>
<dbReference type="RefSeq" id="XP_022287808.1">
    <property type="nucleotide sequence ID" value="XM_022432100.1"/>
</dbReference>
<evidence type="ECO:0000259" key="3">
    <source>
        <dbReference type="Pfam" id="PF14676"/>
    </source>
</evidence>
<dbReference type="PANTHER" id="PTHR21818">
    <property type="entry name" value="BC025462 PROTEIN"/>
    <property type="match status" value="1"/>
</dbReference>
<dbReference type="PANTHER" id="PTHR21818:SF0">
    <property type="entry name" value="FANCONI ANEMIA GROUP I PROTEIN"/>
    <property type="match status" value="1"/>
</dbReference>
<dbReference type="InterPro" id="IPR029315">
    <property type="entry name" value="FANCI_S2"/>
</dbReference>
<sequence length="1373" mass="154192">MDSLIEEAEDGNINKVAGMLSGVKDEEVIDTIKKRLCREKGDAVTLLRTVLQASASVSGNRKICTGLFKKCIQILEKNELSSKLASNLTGMLLLETDLLQNSALAELSSLFIDMVKSGSIQCGKGLALLPKILSAVSLEETVSYGESCLSGEQYKSHVINSLCSCKWNSQSVLHLAAMFKDITLTSEELRFVLEKIVRMMKELELTDLPSLVYQLLLLSTKGHKKLVIDGVTKYFTEQDAKHKDHDPNEFSEDLLEGDSTSVETLRQIEGTVILHINFAISMDQDLGREFIKFLKGNQADSSKVLAPFVLALSLSLSRIHRFEGQIFDLLKATIIKSFKDSDKQKQSSWVREIFPEPCAVQDNVLSTIQNSKHGWDHVVQGLVQLGFGLMDAYGPKGAFGRIDTGSVQTGPSHAACQLGSKILLQTFKAHDMVKAEILEQIFNRVVTKATSPVSHYLELLSSTVMAAPQRLLESSTKVREMFDYLALLTPSAAEGLLRAIHPLLKLSMSLRDSLILVLRKAMFSRQLDSRKIGVFGFLMFLKNFRVLGGLPSSQASQPFSSSQMEKIRKLSEVQVDVHARYNPASNEALCLEIMGNLRRVLTQQADVRLMFYQGIYEALCKNTQIMGSVLEILLTQLKRYYEPTEDVNPPVKLELCVSAQGDQIYLSEPLAHLICCIQLCLIKISDIRRQQNMDHDDTVTEDSTHTQQELEEMMESLVTRMIKSEMEDFELDKSADYSLTNSVGVKNNIFSILVLGIYESLMEYTFHSGEFSEASLQQILKLYENYKKLSEVLKEKASSAAGKKGKPSTGNKTALSLLSLRGTTEILKALISETAPSLIQNLKILREDLDFRKHVVGVALQKIQQVQEKGVCEGAEGGDKNKVLQHLINLAKMFITYYTENQRPDEEGRKDRGRGISGACLEGLVGVVTVISQRYTDQFSHCLCEMVDADENDDPQEAIYSHIKKYQRLVMNILKSEGEDKNMREVQLLLGIVQVLCRQLYSTSSQFESVLDWIHKLCMEQSIDDIATCKLLFTMLVTFTQQIKSCPPLLRDLSQDIHSQLGDIDQDTEVEDKTHFSLVTRRTAAPLMLNLVLQQVERELDDTEWVVAQLRGESTQDNGEAEIDLTQKEGHERSVCTRLGILVTAFHELLQSALPVGVCMEIIVKQMTRMYGTLTILVKYYLNLYQQRTGHLSSRFEKLVKLIGTHLTQFCYGMITYIQQTESEQVQQNVEKGKKDKKKQTAALNAGKARVLKESRTIPNLIFSIETFEKFLIQLSKKSKVNLMEHMKMSTSRDFRINVNTVQAVMENNSDSEGSEEEGEEENNMSTAEEEVDEDESEEQENTAPNNKRPAEASDPPPAKKSKLGRKTKTCNV</sequence>
<dbReference type="Pfam" id="PF14675">
    <property type="entry name" value="FANCI_S1"/>
    <property type="match status" value="1"/>
</dbReference>
<feature type="compositionally biased region" description="Basic residues" evidence="1">
    <location>
        <begin position="1360"/>
        <end position="1373"/>
    </location>
</feature>
<dbReference type="GO" id="GO:0006281">
    <property type="term" value="P:DNA repair"/>
    <property type="evidence" value="ECO:0007669"/>
    <property type="project" value="InterPro"/>
</dbReference>
<dbReference type="CDD" id="cd11720">
    <property type="entry name" value="FANCI"/>
    <property type="match status" value="1"/>
</dbReference>
<dbReference type="KEGG" id="cvn:111100339"/>
<evidence type="ECO:0000259" key="5">
    <source>
        <dbReference type="Pfam" id="PF14678"/>
    </source>
</evidence>
<feature type="domain" description="FANCI helical" evidence="7">
    <location>
        <begin position="563"/>
        <end position="794"/>
    </location>
</feature>
<dbReference type="GO" id="GO:0070182">
    <property type="term" value="F:DNA polymerase binding"/>
    <property type="evidence" value="ECO:0007669"/>
    <property type="project" value="TreeGrafter"/>
</dbReference>
<gene>
    <name evidence="9 10" type="primary">LOC111100339</name>
</gene>
<name>A0A8B8ABE4_CRAVI</name>
<dbReference type="InterPro" id="IPR029314">
    <property type="entry name" value="FANCI_S4"/>
</dbReference>
<evidence type="ECO:0000259" key="4">
    <source>
        <dbReference type="Pfam" id="PF14677"/>
    </source>
</evidence>
<dbReference type="RefSeq" id="XP_022287807.1">
    <property type="nucleotide sequence ID" value="XM_022432099.1"/>
</dbReference>
<protein>
    <submittedName>
        <fullName evidence="9 10">Fanconi anemia group I protein-like isoform X1</fullName>
    </submittedName>
</protein>
<evidence type="ECO:0000313" key="9">
    <source>
        <dbReference type="RefSeq" id="XP_022287807.1"/>
    </source>
</evidence>
<dbReference type="Pfam" id="PF14677">
    <property type="entry name" value="FANCI_S3"/>
    <property type="match status" value="1"/>
</dbReference>
<feature type="region of interest" description="Disordered" evidence="1">
    <location>
        <begin position="1307"/>
        <end position="1373"/>
    </location>
</feature>
<feature type="domain" description="FANCI solenoid 3" evidence="4">
    <location>
        <begin position="818"/>
        <end position="1036"/>
    </location>
</feature>
<dbReference type="Pfam" id="PF14680">
    <property type="entry name" value="FANCI_HD2"/>
    <property type="match status" value="1"/>
</dbReference>
<evidence type="ECO:0000256" key="1">
    <source>
        <dbReference type="SAM" id="MobiDB-lite"/>
    </source>
</evidence>
<dbReference type="Pfam" id="PF14676">
    <property type="entry name" value="FANCI_S2"/>
    <property type="match status" value="1"/>
</dbReference>
<dbReference type="InterPro" id="IPR029312">
    <property type="entry name" value="FANCI_HD2"/>
</dbReference>
<evidence type="ECO:0000259" key="7">
    <source>
        <dbReference type="Pfam" id="PF14680"/>
    </source>
</evidence>
<accession>A0A8B8ABE4</accession>
<reference evidence="9 10" key="1">
    <citation type="submission" date="2025-04" db="UniProtKB">
        <authorList>
            <consortium name="RefSeq"/>
        </authorList>
    </citation>
    <scope>IDENTIFICATION</scope>
    <source>
        <tissue evidence="9 10">Whole sample</tissue>
    </source>
</reference>
<evidence type="ECO:0000259" key="6">
    <source>
        <dbReference type="Pfam" id="PF14679"/>
    </source>
</evidence>